<dbReference type="GO" id="GO:0043810">
    <property type="term" value="F:ornithine-acyl [acyl carrier protein] N-acyltransferase activity"/>
    <property type="evidence" value="ECO:0007669"/>
    <property type="project" value="UniProtKB-EC"/>
</dbReference>
<keyword evidence="13" id="KW-1185">Reference proteome</keyword>
<dbReference type="SUPFAM" id="SSF55729">
    <property type="entry name" value="Acyl-CoA N-acyltransferases (Nat)"/>
    <property type="match status" value="1"/>
</dbReference>
<evidence type="ECO:0000256" key="2">
    <source>
        <dbReference type="ARBA" id="ARBA00022516"/>
    </source>
</evidence>
<keyword evidence="5" id="KW-0012">Acyltransferase</keyword>
<dbReference type="InterPro" id="IPR016181">
    <property type="entry name" value="Acyl_CoA_acyltransferase"/>
</dbReference>
<protein>
    <recommendedName>
        <fullName evidence="8">L-ornithine N(alpha)-acyltransferase</fullName>
        <ecNumber evidence="7">2.3.2.30</ecNumber>
    </recommendedName>
</protein>
<evidence type="ECO:0000256" key="3">
    <source>
        <dbReference type="ARBA" id="ARBA00022679"/>
    </source>
</evidence>
<organism evidence="12 13">
    <name type="scientific">Aquamicrobium lusatiense</name>
    <dbReference type="NCBI Taxonomy" id="89772"/>
    <lineage>
        <taxon>Bacteria</taxon>
        <taxon>Pseudomonadati</taxon>
        <taxon>Pseudomonadota</taxon>
        <taxon>Alphaproteobacteria</taxon>
        <taxon>Hyphomicrobiales</taxon>
        <taxon>Phyllobacteriaceae</taxon>
        <taxon>Aquamicrobium</taxon>
    </lineage>
</organism>
<evidence type="ECO:0000256" key="5">
    <source>
        <dbReference type="ARBA" id="ARBA00023315"/>
    </source>
</evidence>
<evidence type="ECO:0000313" key="12">
    <source>
        <dbReference type="EMBL" id="MBB6013723.1"/>
    </source>
</evidence>
<dbReference type="EMBL" id="JACHEU010000002">
    <property type="protein sequence ID" value="MBB6013723.1"/>
    <property type="molecule type" value="Genomic_DNA"/>
</dbReference>
<dbReference type="PANTHER" id="PTHR37323">
    <property type="entry name" value="GCN5-RELATED N-ACETYLTRANSFERASE"/>
    <property type="match status" value="1"/>
</dbReference>
<evidence type="ECO:0000256" key="9">
    <source>
        <dbReference type="ARBA" id="ARBA00045724"/>
    </source>
</evidence>
<gene>
    <name evidence="12" type="ORF">HNR59_003112</name>
</gene>
<keyword evidence="3" id="KW-0808">Transferase</keyword>
<name>A0A7W9S663_9HYPH</name>
<dbReference type="Pfam" id="PF13444">
    <property type="entry name" value="Acetyltransf_5"/>
    <property type="match status" value="1"/>
</dbReference>
<evidence type="ECO:0000256" key="7">
    <source>
        <dbReference type="ARBA" id="ARBA00039058"/>
    </source>
</evidence>
<feature type="region of interest" description="Disordered" evidence="11">
    <location>
        <begin position="1"/>
        <end position="32"/>
    </location>
</feature>
<keyword evidence="4" id="KW-0443">Lipid metabolism</keyword>
<evidence type="ECO:0000256" key="1">
    <source>
        <dbReference type="ARBA" id="ARBA00005189"/>
    </source>
</evidence>
<keyword evidence="2" id="KW-0444">Lipid biosynthesis</keyword>
<comment type="pathway">
    <text evidence="1">Lipid metabolism.</text>
</comment>
<comment type="similarity">
    <text evidence="6">Belongs to the acetyltransferase family. OlsB subfamily.</text>
</comment>
<comment type="catalytic activity">
    <reaction evidence="10">
        <text>a (3R)-hydroxyacyl-[ACP] + L-ornithine = a lyso-ornithine lipid + holo-[ACP] + H(+)</text>
        <dbReference type="Rhea" id="RHEA:20633"/>
        <dbReference type="Rhea" id="RHEA-COMP:9685"/>
        <dbReference type="Rhea" id="RHEA-COMP:9945"/>
        <dbReference type="ChEBI" id="CHEBI:15378"/>
        <dbReference type="ChEBI" id="CHEBI:46911"/>
        <dbReference type="ChEBI" id="CHEBI:64479"/>
        <dbReference type="ChEBI" id="CHEBI:78827"/>
        <dbReference type="ChEBI" id="CHEBI:138482"/>
        <dbReference type="EC" id="2.3.2.30"/>
    </reaction>
    <physiologicalReaction direction="left-to-right" evidence="10">
        <dbReference type="Rhea" id="RHEA:20634"/>
    </physiologicalReaction>
</comment>
<dbReference type="GO" id="GO:0006629">
    <property type="term" value="P:lipid metabolic process"/>
    <property type="evidence" value="ECO:0007669"/>
    <property type="project" value="UniProtKB-KW"/>
</dbReference>
<evidence type="ECO:0000256" key="6">
    <source>
        <dbReference type="ARBA" id="ARBA00038095"/>
    </source>
</evidence>
<comment type="caution">
    <text evidence="12">The sequence shown here is derived from an EMBL/GenBank/DDBJ whole genome shotgun (WGS) entry which is preliminary data.</text>
</comment>
<evidence type="ECO:0000256" key="4">
    <source>
        <dbReference type="ARBA" id="ARBA00023098"/>
    </source>
</evidence>
<dbReference type="InterPro" id="IPR052351">
    <property type="entry name" value="Ornithine_N-alpha-AT"/>
</dbReference>
<reference evidence="12 13" key="1">
    <citation type="submission" date="2020-08" db="EMBL/GenBank/DDBJ databases">
        <title>Genomic Encyclopedia of Type Strains, Phase IV (KMG-IV): sequencing the most valuable type-strain genomes for metagenomic binning, comparative biology and taxonomic classification.</title>
        <authorList>
            <person name="Goeker M."/>
        </authorList>
    </citation>
    <scope>NUCLEOTIDE SEQUENCE [LARGE SCALE GENOMIC DNA]</scope>
    <source>
        <strain evidence="12 13">DSM 11099</strain>
    </source>
</reference>
<evidence type="ECO:0000256" key="11">
    <source>
        <dbReference type="SAM" id="MobiDB-lite"/>
    </source>
</evidence>
<dbReference type="EC" id="2.3.2.30" evidence="7"/>
<proteinExistence type="inferred from homology"/>
<sequence length="297" mass="33038">MQTAMPQGHTRLGSTLVTGPATGPQAPSLAGPIGPLGRIGTLEVRLARNEAEIEAAQEIRYRIFYDELGARSSLDQIDRRDSDRFDPLCDHLLVLDNSLTGPEHRRIVGTYRLLRQEMATAAGGFYSEDEFELRRLVARHPDLRFLELGRSCVLPQYRSKRTIEALWQGIWAYLNHYGIDVMVGCASFPGIDPAAHAEALTYMAHHCRTSADWDVRAVGRRYHPMAMMPVEEVNPKAAITAMPPLVKGYLRIGARIGDGCVIDRDFSTVDVFIVMPVKEIAARYISYYGGDGQSYAA</sequence>
<dbReference type="PANTHER" id="PTHR37323:SF1">
    <property type="entry name" value="L-ORNITHINE N(ALPHA)-ACYLTRANSFERASE"/>
    <property type="match status" value="1"/>
</dbReference>
<dbReference type="AlphaFoldDB" id="A0A7W9S663"/>
<dbReference type="Gene3D" id="3.40.630.30">
    <property type="match status" value="1"/>
</dbReference>
<comment type="function">
    <text evidence="9">Catalyzes the first step in the biosynthesis of ornithine lipids, which are phosphorus-free membrane lipids. Catalyzes the 3-hydroxyacyl-acyl carrier protein-dependent acylation of ornithine to form lyso-ornithine lipid (LOL).</text>
</comment>
<dbReference type="Proteomes" id="UP000533306">
    <property type="component" value="Unassembled WGS sequence"/>
</dbReference>
<accession>A0A7W9S663</accession>
<dbReference type="RefSeq" id="WP_343060843.1">
    <property type="nucleotide sequence ID" value="NZ_JACHEU010000002.1"/>
</dbReference>
<evidence type="ECO:0000256" key="8">
    <source>
        <dbReference type="ARBA" id="ARBA00039866"/>
    </source>
</evidence>
<evidence type="ECO:0000313" key="13">
    <source>
        <dbReference type="Proteomes" id="UP000533306"/>
    </source>
</evidence>
<evidence type="ECO:0000256" key="10">
    <source>
        <dbReference type="ARBA" id="ARBA00047785"/>
    </source>
</evidence>